<dbReference type="InterPro" id="IPR027417">
    <property type="entry name" value="P-loop_NTPase"/>
</dbReference>
<dbReference type="PANTHER" id="PTHR41259:SF1">
    <property type="entry name" value="DOUBLE-STRAND BREAK REPAIR RAD50 ATPASE, PUTATIVE-RELATED"/>
    <property type="match status" value="1"/>
</dbReference>
<keyword evidence="2" id="KW-0812">Transmembrane</keyword>
<feature type="coiled-coil region" evidence="1">
    <location>
        <begin position="608"/>
        <end position="720"/>
    </location>
</feature>
<keyword evidence="2" id="KW-1133">Transmembrane helix</keyword>
<sequence>MTRVVLTALEVVNCGPWRGRHRFEFSRQGLCVYCGPNETGKTTLLRLVAAILWDYDPPDRNWYVAEGPYQAALEYARIPINKDRESASATCDGEFRVERDFHTHRVELQTRAEEGWRPLHLSRHRRRGRTADAEQWTSLTQKYFASISAEAFVRLAMLSPPFDPQSDGQGRIIQSLIAGAGENTKDQALGLLLKRHRDITRESRAAGLATADARTPGELDELRQKRQELENAIRQAEQHLETGLRIREEIEGLARSISEKEKTRQDRKLELEVLDRVRQFRREHRLKAETRDRLKKAKDEWQRLLQEEATLQVAAEQFPVFLRKATPEARKRWYEQLQGYRDLARDVAERARRLASSNPRERFADVCHWPEDAPQQIERLQQEIDHLKKAEERLAQSRLEWQRVQPVIDRGRQWPVVLGGAAVGGGVVAGILGLLGYVLLGVVAGLLVAVAAGWGISRVYRPTRWPAEYTLRQQEVEQCEEALRQVRESVERVASSIEAWAGTRDLKQLHRGLGRYQAFLEARENFSREQQSLEEARGRLLLAAVPEEVLELCGIPPEERTSSGRLLEEAQLAQGFKLLEEFLHWEQKHGSLEQQRETLLRSVGVSTGQELEENLKKVEEDFHILLAELGQFKRESPLAEDAWNWEADHLEREVGQRNEELARLEQTLEELRRQRNDRETELARWEGQNMVNVARAREELASIDEQLKQLEMRARAIVQASRLIGEAYQLYSSRHREAFQKGINRLMADWTGRQDREFCVDGDFVVGFRIFAGNPNGQEVFGWEKLSQGTRDQLALAIRWAVLDRLAGEVILPLLLDDCFHMWDENRRENLRQFLHAHPERQIILVTHDERFLSWGQPVVHHRLQEE</sequence>
<keyword evidence="4" id="KW-1185">Reference proteome</keyword>
<evidence type="ECO:0000313" key="3">
    <source>
        <dbReference type="EMBL" id="ASV76886.1"/>
    </source>
</evidence>
<keyword evidence="2" id="KW-0472">Membrane</keyword>
<dbReference type="KEGG" id="ttf:THTE_4285"/>
<accession>A0A286RLP9</accession>
<proteinExistence type="predicted"/>
<dbReference type="EMBL" id="CP018477">
    <property type="protein sequence ID" value="ASV76886.1"/>
    <property type="molecule type" value="Genomic_DNA"/>
</dbReference>
<feature type="coiled-coil region" evidence="1">
    <location>
        <begin position="219"/>
        <end position="246"/>
    </location>
</feature>
<dbReference type="Gene3D" id="3.40.50.300">
    <property type="entry name" value="P-loop containing nucleotide triphosphate hydrolases"/>
    <property type="match status" value="2"/>
</dbReference>
<organism evidence="3 4">
    <name type="scientific">Thermogutta terrifontis</name>
    <dbReference type="NCBI Taxonomy" id="1331910"/>
    <lineage>
        <taxon>Bacteria</taxon>
        <taxon>Pseudomonadati</taxon>
        <taxon>Planctomycetota</taxon>
        <taxon>Planctomycetia</taxon>
        <taxon>Pirellulales</taxon>
        <taxon>Thermoguttaceae</taxon>
        <taxon>Thermogutta</taxon>
    </lineage>
</organism>
<dbReference type="RefSeq" id="WP_095416567.1">
    <property type="nucleotide sequence ID" value="NZ_CP018477.1"/>
</dbReference>
<feature type="transmembrane region" description="Helical" evidence="2">
    <location>
        <begin position="434"/>
        <end position="456"/>
    </location>
</feature>
<name>A0A286RLP9_9BACT</name>
<evidence type="ECO:0000256" key="2">
    <source>
        <dbReference type="SAM" id="Phobius"/>
    </source>
</evidence>
<dbReference type="SUPFAM" id="SSF52540">
    <property type="entry name" value="P-loop containing nucleoside triphosphate hydrolases"/>
    <property type="match status" value="2"/>
</dbReference>
<keyword evidence="1" id="KW-0175">Coiled coil</keyword>
<evidence type="ECO:0000313" key="4">
    <source>
        <dbReference type="Proteomes" id="UP000215086"/>
    </source>
</evidence>
<evidence type="ECO:0000256" key="1">
    <source>
        <dbReference type="SAM" id="Coils"/>
    </source>
</evidence>
<dbReference type="AlphaFoldDB" id="A0A286RLP9"/>
<dbReference type="Proteomes" id="UP000215086">
    <property type="component" value="Chromosome"/>
</dbReference>
<dbReference type="PANTHER" id="PTHR41259">
    <property type="entry name" value="DOUBLE-STRAND BREAK REPAIR RAD50 ATPASE, PUTATIVE-RELATED"/>
    <property type="match status" value="1"/>
</dbReference>
<dbReference type="OrthoDB" id="9764467at2"/>
<gene>
    <name evidence="3" type="ORF">THTE_4285</name>
</gene>
<reference evidence="3 4" key="1">
    <citation type="journal article" name="Front. Microbiol.">
        <title>Sugar Metabolism of the First Thermophilic Planctomycete Thermogutta terrifontis: Comparative Genomic and Transcriptomic Approaches.</title>
        <authorList>
            <person name="Elcheninov A.G."/>
            <person name="Menzel P."/>
            <person name="Gudbergsdottir S.R."/>
            <person name="Slesarev A.I."/>
            <person name="Kadnikov V.V."/>
            <person name="Krogh A."/>
            <person name="Bonch-Osmolovskaya E.A."/>
            <person name="Peng X."/>
            <person name="Kublanov I.V."/>
        </authorList>
    </citation>
    <scope>NUCLEOTIDE SEQUENCE [LARGE SCALE GENOMIC DNA]</scope>
    <source>
        <strain evidence="3 4">R1</strain>
    </source>
</reference>
<protein>
    <submittedName>
        <fullName evidence="3">DNA double-strand break repair Rad50 ATPase</fullName>
    </submittedName>
</protein>